<sequence length="360" mass="40072">MKSSSGAHYEGLDHLRALAAFLVVLWHFSRPAVNTSIAATPEIGLIAQGHSGVALFMTLSGYLFAKLVGQRTIDFPAFAWNRALRLLPLFILCLLLGYLVQSPEDRAAYLHGVKVGWLLPGMPQGGWSIVVEMHFYLLLPMILWSVRRWRYAPLLIVGAALLLRLALANLGYAIETLAYYTLIGRIDQFALGIFAYHLAPRGRVAAAAFGALWLFYMWFAANGGYYGAHDDLVWVVLPTIEAAGFAALISWYDRHPFTGRWTAPLRRAGDYSYAVYLLHFLTVVAASRFVDDNLARLTSVYVAIPFALVYFGYMTMLGWASHRLIEGPMMRFRRPYLKDAPAASAANDATDKSEARQLAA</sequence>
<feature type="transmembrane region" description="Helical" evidence="1">
    <location>
        <begin position="206"/>
        <end position="226"/>
    </location>
</feature>
<feature type="transmembrane region" description="Helical" evidence="1">
    <location>
        <begin position="178"/>
        <end position="199"/>
    </location>
</feature>
<dbReference type="PANTHER" id="PTHR23028:SF53">
    <property type="entry name" value="ACYL_TRANSF_3 DOMAIN-CONTAINING PROTEIN"/>
    <property type="match status" value="1"/>
</dbReference>
<feature type="transmembrane region" description="Helical" evidence="1">
    <location>
        <begin position="302"/>
        <end position="325"/>
    </location>
</feature>
<feature type="transmembrane region" description="Helical" evidence="1">
    <location>
        <begin position="151"/>
        <end position="172"/>
    </location>
</feature>
<feature type="domain" description="Acyltransferase 3" evidence="2">
    <location>
        <begin position="10"/>
        <end position="317"/>
    </location>
</feature>
<keyword evidence="4" id="KW-1185">Reference proteome</keyword>
<dbReference type="InterPro" id="IPR002656">
    <property type="entry name" value="Acyl_transf_3_dom"/>
</dbReference>
<keyword evidence="1" id="KW-0472">Membrane</keyword>
<proteinExistence type="predicted"/>
<keyword evidence="1" id="KW-0812">Transmembrane</keyword>
<dbReference type="RefSeq" id="WP_344709715.1">
    <property type="nucleotide sequence ID" value="NZ_BAAAZD010000002.1"/>
</dbReference>
<protein>
    <submittedName>
        <fullName evidence="3">Acyltransferase</fullName>
    </submittedName>
</protein>
<dbReference type="PANTHER" id="PTHR23028">
    <property type="entry name" value="ACETYLTRANSFERASE"/>
    <property type="match status" value="1"/>
</dbReference>
<comment type="caution">
    <text evidence="3">The sequence shown here is derived from an EMBL/GenBank/DDBJ whole genome shotgun (WGS) entry which is preliminary data.</text>
</comment>
<gene>
    <name evidence="3" type="ORF">GCM10022211_15940</name>
</gene>
<evidence type="ECO:0000259" key="2">
    <source>
        <dbReference type="Pfam" id="PF01757"/>
    </source>
</evidence>
<accession>A0ABP7S024</accession>
<dbReference type="InterPro" id="IPR050879">
    <property type="entry name" value="Acyltransferase_3"/>
</dbReference>
<keyword evidence="3" id="KW-0012">Acyltransferase</keyword>
<organism evidence="3 4">
    <name type="scientific">Sphingomonas humi</name>
    <dbReference type="NCBI Taxonomy" id="335630"/>
    <lineage>
        <taxon>Bacteria</taxon>
        <taxon>Pseudomonadati</taxon>
        <taxon>Pseudomonadota</taxon>
        <taxon>Alphaproteobacteria</taxon>
        <taxon>Sphingomonadales</taxon>
        <taxon>Sphingomonadaceae</taxon>
        <taxon>Sphingomonas</taxon>
    </lineage>
</organism>
<dbReference type="Proteomes" id="UP001501310">
    <property type="component" value="Unassembled WGS sequence"/>
</dbReference>
<evidence type="ECO:0000313" key="4">
    <source>
        <dbReference type="Proteomes" id="UP001501310"/>
    </source>
</evidence>
<feature type="transmembrane region" description="Helical" evidence="1">
    <location>
        <begin position="273"/>
        <end position="290"/>
    </location>
</feature>
<keyword evidence="1" id="KW-1133">Transmembrane helix</keyword>
<name>A0ABP7S024_9SPHN</name>
<dbReference type="Pfam" id="PF01757">
    <property type="entry name" value="Acyl_transf_3"/>
    <property type="match status" value="1"/>
</dbReference>
<feature type="transmembrane region" description="Helical" evidence="1">
    <location>
        <begin position="125"/>
        <end position="144"/>
    </location>
</feature>
<feature type="transmembrane region" description="Helical" evidence="1">
    <location>
        <begin position="80"/>
        <end position="100"/>
    </location>
</feature>
<feature type="transmembrane region" description="Helical" evidence="1">
    <location>
        <begin position="232"/>
        <end position="252"/>
    </location>
</feature>
<keyword evidence="3" id="KW-0808">Transferase</keyword>
<dbReference type="GO" id="GO:0016746">
    <property type="term" value="F:acyltransferase activity"/>
    <property type="evidence" value="ECO:0007669"/>
    <property type="project" value="UniProtKB-KW"/>
</dbReference>
<reference evidence="4" key="1">
    <citation type="journal article" date="2019" name="Int. J. Syst. Evol. Microbiol.">
        <title>The Global Catalogue of Microorganisms (GCM) 10K type strain sequencing project: providing services to taxonomists for standard genome sequencing and annotation.</title>
        <authorList>
            <consortium name="The Broad Institute Genomics Platform"/>
            <consortium name="The Broad Institute Genome Sequencing Center for Infectious Disease"/>
            <person name="Wu L."/>
            <person name="Ma J."/>
        </authorList>
    </citation>
    <scope>NUCLEOTIDE SEQUENCE [LARGE SCALE GENOMIC DNA]</scope>
    <source>
        <strain evidence="4">JCM 16603</strain>
    </source>
</reference>
<evidence type="ECO:0000313" key="3">
    <source>
        <dbReference type="EMBL" id="GAA4004713.1"/>
    </source>
</evidence>
<evidence type="ECO:0000256" key="1">
    <source>
        <dbReference type="SAM" id="Phobius"/>
    </source>
</evidence>
<dbReference type="EMBL" id="BAAAZD010000002">
    <property type="protein sequence ID" value="GAA4004713.1"/>
    <property type="molecule type" value="Genomic_DNA"/>
</dbReference>
<feature type="transmembrane region" description="Helical" evidence="1">
    <location>
        <begin position="49"/>
        <end position="68"/>
    </location>
</feature>